<proteinExistence type="predicted"/>
<dbReference type="PANTHER" id="PTHR44757:SF2">
    <property type="entry name" value="BIOFILM ARCHITECTURE MAINTENANCE PROTEIN MBAA"/>
    <property type="match status" value="1"/>
</dbReference>
<dbReference type="InterPro" id="IPR000014">
    <property type="entry name" value="PAS"/>
</dbReference>
<evidence type="ECO:0000256" key="4">
    <source>
        <dbReference type="ARBA" id="ARBA00023136"/>
    </source>
</evidence>
<feature type="domain" description="EAL" evidence="8">
    <location>
        <begin position="634"/>
        <end position="885"/>
    </location>
</feature>
<dbReference type="Proteomes" id="UP000252582">
    <property type="component" value="Unassembled WGS sequence"/>
</dbReference>
<dbReference type="InterPro" id="IPR035965">
    <property type="entry name" value="PAS-like_dom_sf"/>
</dbReference>
<dbReference type="PROSITE" id="PS50839">
    <property type="entry name" value="CHASE"/>
    <property type="match status" value="1"/>
</dbReference>
<dbReference type="AlphaFoldDB" id="A0A6I7HRX2"/>
<protein>
    <submittedName>
        <fullName evidence="10">Periplasmic sensor diguanylate cyclase/phosphodiesterase</fullName>
    </submittedName>
</protein>
<comment type="subcellular location">
    <subcellularLocation>
        <location evidence="1">Membrane</location>
    </subcellularLocation>
</comment>
<feature type="domain" description="CHASE" evidence="7">
    <location>
        <begin position="119"/>
        <end position="255"/>
    </location>
</feature>
<dbReference type="Gene3D" id="3.30.70.270">
    <property type="match status" value="1"/>
</dbReference>
<dbReference type="InterPro" id="IPR001633">
    <property type="entry name" value="EAL_dom"/>
</dbReference>
<dbReference type="Pfam" id="PF08447">
    <property type="entry name" value="PAS_3"/>
    <property type="match status" value="1"/>
</dbReference>
<name>A0A6I7HRX2_9HYPH</name>
<feature type="transmembrane region" description="Helical" evidence="6">
    <location>
        <begin position="20"/>
        <end position="38"/>
    </location>
</feature>
<dbReference type="InterPro" id="IPR052155">
    <property type="entry name" value="Biofilm_reg_signaling"/>
</dbReference>
<dbReference type="NCBIfam" id="TIGR00254">
    <property type="entry name" value="GGDEF"/>
    <property type="match status" value="1"/>
</dbReference>
<dbReference type="PROSITE" id="PS50883">
    <property type="entry name" value="EAL"/>
    <property type="match status" value="1"/>
</dbReference>
<keyword evidence="11" id="KW-1185">Reference proteome</keyword>
<dbReference type="InterPro" id="IPR013655">
    <property type="entry name" value="PAS_fold_3"/>
</dbReference>
<accession>A0A6I7HRX2</accession>
<dbReference type="CDD" id="cd01948">
    <property type="entry name" value="EAL"/>
    <property type="match status" value="1"/>
</dbReference>
<dbReference type="SUPFAM" id="SSF141868">
    <property type="entry name" value="EAL domain-like"/>
    <property type="match status" value="1"/>
</dbReference>
<evidence type="ECO:0000313" key="11">
    <source>
        <dbReference type="Proteomes" id="UP000252582"/>
    </source>
</evidence>
<dbReference type="SMART" id="SM00267">
    <property type="entry name" value="GGDEF"/>
    <property type="match status" value="1"/>
</dbReference>
<gene>
    <name evidence="10" type="ORF">DFR48_10178</name>
</gene>
<dbReference type="FunFam" id="3.30.70.270:FF:000001">
    <property type="entry name" value="Diguanylate cyclase domain protein"/>
    <property type="match status" value="1"/>
</dbReference>
<dbReference type="Gene3D" id="3.20.20.450">
    <property type="entry name" value="EAL domain"/>
    <property type="match status" value="1"/>
</dbReference>
<evidence type="ECO:0000256" key="6">
    <source>
        <dbReference type="SAM" id="Phobius"/>
    </source>
</evidence>
<feature type="coiled-coil region" evidence="5">
    <location>
        <begin position="435"/>
        <end position="462"/>
    </location>
</feature>
<dbReference type="SUPFAM" id="SSF55073">
    <property type="entry name" value="Nucleotide cyclase"/>
    <property type="match status" value="1"/>
</dbReference>
<evidence type="ECO:0000256" key="3">
    <source>
        <dbReference type="ARBA" id="ARBA00022989"/>
    </source>
</evidence>
<dbReference type="SMART" id="SM01079">
    <property type="entry name" value="CHASE"/>
    <property type="match status" value="1"/>
</dbReference>
<dbReference type="PROSITE" id="PS50887">
    <property type="entry name" value="GGDEF"/>
    <property type="match status" value="1"/>
</dbReference>
<organism evidence="10 11">
    <name type="scientific">Ciceribacter lividus</name>
    <dbReference type="NCBI Taxonomy" id="1197950"/>
    <lineage>
        <taxon>Bacteria</taxon>
        <taxon>Pseudomonadati</taxon>
        <taxon>Pseudomonadota</taxon>
        <taxon>Alphaproteobacteria</taxon>
        <taxon>Hyphomicrobiales</taxon>
        <taxon>Rhizobiaceae</taxon>
        <taxon>Ciceribacter</taxon>
    </lineage>
</organism>
<dbReference type="GO" id="GO:0016020">
    <property type="term" value="C:membrane"/>
    <property type="evidence" value="ECO:0007669"/>
    <property type="project" value="UniProtKB-SubCell"/>
</dbReference>
<dbReference type="InterPro" id="IPR035919">
    <property type="entry name" value="EAL_sf"/>
</dbReference>
<dbReference type="RefSeq" id="WP_114361195.1">
    <property type="nucleotide sequence ID" value="NZ_QPIX01000001.1"/>
</dbReference>
<evidence type="ECO:0000313" key="10">
    <source>
        <dbReference type="EMBL" id="RCW28070.1"/>
    </source>
</evidence>
<evidence type="ECO:0000259" key="8">
    <source>
        <dbReference type="PROSITE" id="PS50883"/>
    </source>
</evidence>
<dbReference type="InterPro" id="IPR000160">
    <property type="entry name" value="GGDEF_dom"/>
</dbReference>
<dbReference type="Pfam" id="PF03924">
    <property type="entry name" value="CHASE"/>
    <property type="match status" value="1"/>
</dbReference>
<dbReference type="InterPro" id="IPR029787">
    <property type="entry name" value="Nucleotide_cyclase"/>
</dbReference>
<dbReference type="CDD" id="cd01949">
    <property type="entry name" value="GGDEF"/>
    <property type="match status" value="1"/>
</dbReference>
<dbReference type="PANTHER" id="PTHR44757">
    <property type="entry name" value="DIGUANYLATE CYCLASE DGCP"/>
    <property type="match status" value="1"/>
</dbReference>
<dbReference type="CDD" id="cd00130">
    <property type="entry name" value="PAS"/>
    <property type="match status" value="1"/>
</dbReference>
<evidence type="ECO:0000256" key="5">
    <source>
        <dbReference type="SAM" id="Coils"/>
    </source>
</evidence>
<dbReference type="InterPro" id="IPR042240">
    <property type="entry name" value="CHASE_sf"/>
</dbReference>
<evidence type="ECO:0000256" key="1">
    <source>
        <dbReference type="ARBA" id="ARBA00004370"/>
    </source>
</evidence>
<reference evidence="10 11" key="1">
    <citation type="submission" date="2018-07" db="EMBL/GenBank/DDBJ databases">
        <title>Genomic Encyclopedia of Type Strains, Phase IV (KMG-IV): sequencing the most valuable type-strain genomes for metagenomic binning, comparative biology and taxonomic classification.</title>
        <authorList>
            <person name="Goeker M."/>
        </authorList>
    </citation>
    <scope>NUCLEOTIDE SEQUENCE [LARGE SCALE GENOMIC DNA]</scope>
    <source>
        <strain evidence="10 11">DSM 25528</strain>
    </source>
</reference>
<dbReference type="InterPro" id="IPR006189">
    <property type="entry name" value="CHASE_dom"/>
</dbReference>
<keyword evidence="2 6" id="KW-0812">Transmembrane</keyword>
<sequence>MNPIDDTRPNWKYLRSVLPYYLPAIIVVAGLAVSMIYAEKQRQRIGLDNLRAEVTENLGLVRAKLEGNMSGNIQLLKGFVAALETQPTIDEARFSALSERILSAKSQLRNVVGAPDLKVAYVYPYEANKAVIGLDYRTNPAQRDGALKAADTGNFVVTGPINLVQGGRGLVVRYPVKIEREGSSPVLWGIVSGVVDVEKLFADSGLFGKPTNIDVAIATTEGGRLIETFYGDSAIFAKTPVSMLINFGHESWKIAAIPKGGWDQPQEGMWLSRLLMLAVGVMILAPVLWVARLLAERQRNIAVLSRHQEELHALSHRLDIALEASKIGVWELDLTTGALNWDGRMAQLYGVEISAFGSTYETWRNALHPDDLEEAERVFRGCIAEGTDYATEFRIITPSGQVRHIRALGTTYRDSFLHRKMVGVNWNVTADITLQQELREAKARAELQNRELELARQHMEHNSLHDALTSLPNRRYLDQYLAKLSEKAGEAEHFTLLHIDLDRFKDINDTLGHAAGDHILRQAALRLRASIRADDFVARIGGDEFVVVCAGVFNEQEHLDLAKRLIDAINLPLTYAGHECRIGASIGLASRADSGMQIEQLLVNADIALYEAKRHGRNRVERYNDDLKSLTIHTKKTADAILRSLEQNGFVSYFQPQFCAHTLEITGVEALARWDHPEHGILGPDTFLKVAENLNVVSQIDATILDQALFQLARWRANDLDIRKVSVNISAQRLFDESLFQHLDRLELLPGSLSFELLESISFDDKGSAVVESIERIRRHGIDIEIDDFGTGYASILSLLKISPRRLKIDRQLVYPIIEAPAQRRLISSIVEIGRSLGIEIVAEGVETMEHAAILRDLGCQSLQGYALARPMDGATFLRFAKERACVAAENNRSA</sequence>
<dbReference type="SMART" id="SM00052">
    <property type="entry name" value="EAL"/>
    <property type="match status" value="1"/>
</dbReference>
<keyword evidence="3 6" id="KW-1133">Transmembrane helix</keyword>
<dbReference type="GO" id="GO:0007165">
    <property type="term" value="P:signal transduction"/>
    <property type="evidence" value="ECO:0007669"/>
    <property type="project" value="UniProtKB-ARBA"/>
</dbReference>
<evidence type="ECO:0000259" key="7">
    <source>
        <dbReference type="PROSITE" id="PS50839"/>
    </source>
</evidence>
<dbReference type="Gene3D" id="3.30.450.350">
    <property type="entry name" value="CHASE domain"/>
    <property type="match status" value="1"/>
</dbReference>
<keyword evidence="4 6" id="KW-0472">Membrane</keyword>
<keyword evidence="5" id="KW-0175">Coiled coil</keyword>
<evidence type="ECO:0000259" key="9">
    <source>
        <dbReference type="PROSITE" id="PS50887"/>
    </source>
</evidence>
<feature type="transmembrane region" description="Helical" evidence="6">
    <location>
        <begin position="274"/>
        <end position="295"/>
    </location>
</feature>
<dbReference type="GO" id="GO:0003824">
    <property type="term" value="F:catalytic activity"/>
    <property type="evidence" value="ECO:0007669"/>
    <property type="project" value="UniProtKB-ARBA"/>
</dbReference>
<dbReference type="Pfam" id="PF00990">
    <property type="entry name" value="GGDEF"/>
    <property type="match status" value="1"/>
</dbReference>
<dbReference type="SUPFAM" id="SSF55785">
    <property type="entry name" value="PYP-like sensor domain (PAS domain)"/>
    <property type="match status" value="1"/>
</dbReference>
<dbReference type="Gene3D" id="3.30.450.20">
    <property type="entry name" value="PAS domain"/>
    <property type="match status" value="1"/>
</dbReference>
<dbReference type="EMBL" id="QPIX01000001">
    <property type="protein sequence ID" value="RCW28070.1"/>
    <property type="molecule type" value="Genomic_DNA"/>
</dbReference>
<dbReference type="InterPro" id="IPR043128">
    <property type="entry name" value="Rev_trsase/Diguanyl_cyclase"/>
</dbReference>
<comment type="caution">
    <text evidence="10">The sequence shown here is derived from an EMBL/GenBank/DDBJ whole genome shotgun (WGS) entry which is preliminary data.</text>
</comment>
<evidence type="ECO:0000256" key="2">
    <source>
        <dbReference type="ARBA" id="ARBA00022692"/>
    </source>
</evidence>
<feature type="domain" description="GGDEF" evidence="9">
    <location>
        <begin position="492"/>
        <end position="625"/>
    </location>
</feature>
<dbReference type="Pfam" id="PF00563">
    <property type="entry name" value="EAL"/>
    <property type="match status" value="1"/>
</dbReference>